<reference evidence="1 2" key="1">
    <citation type="journal article" date="2022" name="New Phytol.">
        <title>Ecological generalism drives hyperdiversity of secondary metabolite gene clusters in xylarialean endophytes.</title>
        <authorList>
            <person name="Franco M.E.E."/>
            <person name="Wisecaver J.H."/>
            <person name="Arnold A.E."/>
            <person name="Ju Y.M."/>
            <person name="Slot J.C."/>
            <person name="Ahrendt S."/>
            <person name="Moore L.P."/>
            <person name="Eastman K.E."/>
            <person name="Scott K."/>
            <person name="Konkel Z."/>
            <person name="Mondo S.J."/>
            <person name="Kuo A."/>
            <person name="Hayes R.D."/>
            <person name="Haridas S."/>
            <person name="Andreopoulos B."/>
            <person name="Riley R."/>
            <person name="LaButti K."/>
            <person name="Pangilinan J."/>
            <person name="Lipzen A."/>
            <person name="Amirebrahimi M."/>
            <person name="Yan J."/>
            <person name="Adam C."/>
            <person name="Keymanesh K."/>
            <person name="Ng V."/>
            <person name="Louie K."/>
            <person name="Northen T."/>
            <person name="Drula E."/>
            <person name="Henrissat B."/>
            <person name="Hsieh H.M."/>
            <person name="Youens-Clark K."/>
            <person name="Lutzoni F."/>
            <person name="Miadlikowska J."/>
            <person name="Eastwood D.C."/>
            <person name="Hamelin R.C."/>
            <person name="Grigoriev I.V."/>
            <person name="U'Ren J.M."/>
        </authorList>
    </citation>
    <scope>NUCLEOTIDE SEQUENCE [LARGE SCALE GENOMIC DNA]</scope>
    <source>
        <strain evidence="1 2">ER1909</strain>
    </source>
</reference>
<name>A0ACC0CJZ3_9PEZI</name>
<dbReference type="Proteomes" id="UP001497680">
    <property type="component" value="Unassembled WGS sequence"/>
</dbReference>
<sequence>MTVSDLPILIIGAGVAGLTLAHGLRHHSIPFRLFERYPRSRTLQGHRIRITDEALRSALSPQLYGLLRNTTAEVQQFAPRYVDPRKLNYANPTPVEPASIPVDRALLRMLTALDIEDSVEYEREFESYEIVGEQVHVKFTDGSAVCGQLLVGADGLRSRVRKQLQPDRKLLNLERWILWGRTPLTEDLKSRLGQDLLSWCMYLDDGANNQAVVEPMIWSKGVRQESGGRLPDFPDYAFWCICTASFRFSGGLPIDVDEKRLFLEVVTKDWHPTLKLLFDSAAHEQSACVPILSSKPDIDLRSAGQTGRVTLIGDAAHPMSPMGGSGGDTAIRSAADLVRTVADFGVTKHDIAMFEERMEEAAKLKILHSFAGGQKYWCGKEWTEYHEVDV</sequence>
<organism evidence="1 2">
    <name type="scientific">Hypoxylon rubiginosum</name>
    <dbReference type="NCBI Taxonomy" id="110542"/>
    <lineage>
        <taxon>Eukaryota</taxon>
        <taxon>Fungi</taxon>
        <taxon>Dikarya</taxon>
        <taxon>Ascomycota</taxon>
        <taxon>Pezizomycotina</taxon>
        <taxon>Sordariomycetes</taxon>
        <taxon>Xylariomycetidae</taxon>
        <taxon>Xylariales</taxon>
        <taxon>Hypoxylaceae</taxon>
        <taxon>Hypoxylon</taxon>
    </lineage>
</organism>
<comment type="caution">
    <text evidence="1">The sequence shown here is derived from an EMBL/GenBank/DDBJ whole genome shotgun (WGS) entry which is preliminary data.</text>
</comment>
<keyword evidence="2" id="KW-1185">Reference proteome</keyword>
<gene>
    <name evidence="1" type="ORF">F4821DRAFT_53219</name>
</gene>
<protein>
    <submittedName>
        <fullName evidence="1">FAD/NAD(P)-binding domain-containing protein</fullName>
    </submittedName>
</protein>
<dbReference type="EMBL" id="MU394429">
    <property type="protein sequence ID" value="KAI6080667.1"/>
    <property type="molecule type" value="Genomic_DNA"/>
</dbReference>
<evidence type="ECO:0000313" key="2">
    <source>
        <dbReference type="Proteomes" id="UP001497680"/>
    </source>
</evidence>
<accession>A0ACC0CJZ3</accession>
<evidence type="ECO:0000313" key="1">
    <source>
        <dbReference type="EMBL" id="KAI6080667.1"/>
    </source>
</evidence>
<proteinExistence type="predicted"/>